<keyword evidence="1" id="KW-0238">DNA-binding</keyword>
<dbReference type="InterPro" id="IPR047057">
    <property type="entry name" value="MerR_fam"/>
</dbReference>
<dbReference type="InterPro" id="IPR009061">
    <property type="entry name" value="DNA-bd_dom_put_sf"/>
</dbReference>
<feature type="domain" description="HTH merR-type" evidence="2">
    <location>
        <begin position="8"/>
        <end position="77"/>
    </location>
</feature>
<accession>A0A430V7K8</accession>
<dbReference type="Gene3D" id="1.10.1660.10">
    <property type="match status" value="1"/>
</dbReference>
<gene>
    <name evidence="3" type="ORF">CSW23_00085</name>
</gene>
<dbReference type="SMART" id="SM00422">
    <property type="entry name" value="HTH_MERR"/>
    <property type="match status" value="1"/>
</dbReference>
<proteinExistence type="predicted"/>
<dbReference type="PANTHER" id="PTHR30204:SF90">
    <property type="entry name" value="HTH-TYPE TRANSCRIPTIONAL ACTIVATOR MTA"/>
    <property type="match status" value="1"/>
</dbReference>
<comment type="caution">
    <text evidence="3">The sequence shown here is derived from an EMBL/GenBank/DDBJ whole genome shotgun (WGS) entry which is preliminary data.</text>
</comment>
<dbReference type="AlphaFoldDB" id="A0A430V7K8"/>
<dbReference type="GO" id="GO:0003700">
    <property type="term" value="F:DNA-binding transcription factor activity"/>
    <property type="evidence" value="ECO:0007669"/>
    <property type="project" value="InterPro"/>
</dbReference>
<evidence type="ECO:0000256" key="1">
    <source>
        <dbReference type="ARBA" id="ARBA00023125"/>
    </source>
</evidence>
<protein>
    <submittedName>
        <fullName evidence="3">Transcriptional regulator</fullName>
    </submittedName>
</protein>
<sequence length="154" mass="17572">MGSPLPSLYALSDLARATGISRRVLQHYARLGLLEPGALTHGGRKLYTEFALSLVQDIQDLNQPGFSLEEIRKIMLLKKAIFRPDGTYREDWKREDIPLSDEELLAMWQKTGEVLASMERQERMIRRFHRFLTKHFAPEEVRHGLRSGPGDGGA</sequence>
<evidence type="ECO:0000313" key="4">
    <source>
        <dbReference type="Proteomes" id="UP000288073"/>
    </source>
</evidence>
<dbReference type="SUPFAM" id="SSF46955">
    <property type="entry name" value="Putative DNA-binding domain"/>
    <property type="match status" value="1"/>
</dbReference>
<reference evidence="3 4" key="1">
    <citation type="journal article" date="2019" name="Extremophiles">
        <title>Biogeography of thermophiles and predominance of Thermus scotoductus in domestic water heaters.</title>
        <authorList>
            <person name="Wilpiszeski R.L."/>
            <person name="Zhang Z."/>
            <person name="House C.H."/>
        </authorList>
    </citation>
    <scope>NUCLEOTIDE SEQUENCE [LARGE SCALE GENOMIC DNA]</scope>
    <source>
        <strain evidence="3 4">10_S10</strain>
    </source>
</reference>
<dbReference type="PANTHER" id="PTHR30204">
    <property type="entry name" value="REDOX-CYCLING DRUG-SENSING TRANSCRIPTIONAL ACTIVATOR SOXR"/>
    <property type="match status" value="1"/>
</dbReference>
<dbReference type="GO" id="GO:0003677">
    <property type="term" value="F:DNA binding"/>
    <property type="evidence" value="ECO:0007669"/>
    <property type="project" value="UniProtKB-KW"/>
</dbReference>
<dbReference type="Proteomes" id="UP000288073">
    <property type="component" value="Unassembled WGS sequence"/>
</dbReference>
<organism evidence="3 4">
    <name type="scientific">Thermus scotoductus</name>
    <dbReference type="NCBI Taxonomy" id="37636"/>
    <lineage>
        <taxon>Bacteria</taxon>
        <taxon>Thermotogati</taxon>
        <taxon>Deinococcota</taxon>
        <taxon>Deinococci</taxon>
        <taxon>Thermales</taxon>
        <taxon>Thermaceae</taxon>
        <taxon>Thermus</taxon>
    </lineage>
</organism>
<dbReference type="Pfam" id="PF13411">
    <property type="entry name" value="MerR_1"/>
    <property type="match status" value="1"/>
</dbReference>
<evidence type="ECO:0000313" key="3">
    <source>
        <dbReference type="EMBL" id="RTI21020.1"/>
    </source>
</evidence>
<name>A0A430V7K8_THESC</name>
<dbReference type="PROSITE" id="PS50937">
    <property type="entry name" value="HTH_MERR_2"/>
    <property type="match status" value="1"/>
</dbReference>
<dbReference type="InterPro" id="IPR000551">
    <property type="entry name" value="MerR-type_HTH_dom"/>
</dbReference>
<dbReference type="EMBL" id="PEMN01000002">
    <property type="protein sequence ID" value="RTI21020.1"/>
    <property type="molecule type" value="Genomic_DNA"/>
</dbReference>
<evidence type="ECO:0000259" key="2">
    <source>
        <dbReference type="PROSITE" id="PS50937"/>
    </source>
</evidence>